<keyword evidence="8 14" id="KW-0227">DNA damage</keyword>
<keyword evidence="9 16" id="KW-0378">Hydrolase</keyword>
<dbReference type="Gene3D" id="1.10.340.30">
    <property type="entry name" value="Hypothetical protein, domain 2"/>
    <property type="match status" value="1"/>
</dbReference>
<dbReference type="SUPFAM" id="SSF55811">
    <property type="entry name" value="Nudix"/>
    <property type="match status" value="1"/>
</dbReference>
<evidence type="ECO:0000256" key="9">
    <source>
        <dbReference type="ARBA" id="ARBA00022801"/>
    </source>
</evidence>
<comment type="function">
    <text evidence="2">Adenine glycosylase active on G-A mispairs. MutY also corrects error-prone DNA synthesis past GO lesions which are due to the oxidatively damaged form of guanine: 7,8-dihydro-8-oxoguanine (8-oxo-dGTP).</text>
</comment>
<keyword evidence="7" id="KW-0479">Metal-binding</keyword>
<evidence type="ECO:0000256" key="7">
    <source>
        <dbReference type="ARBA" id="ARBA00022723"/>
    </source>
</evidence>
<evidence type="ECO:0000256" key="13">
    <source>
        <dbReference type="ARBA" id="ARBA00023295"/>
    </source>
</evidence>
<dbReference type="RefSeq" id="WP_377983126.1">
    <property type="nucleotide sequence ID" value="NZ_JBBKXZ010000002.1"/>
</dbReference>
<name>A0ABW6DBF7_9BACT</name>
<evidence type="ECO:0000256" key="8">
    <source>
        <dbReference type="ARBA" id="ARBA00022763"/>
    </source>
</evidence>
<protein>
    <recommendedName>
        <fullName evidence="5 14">Adenine DNA glycosylase</fullName>
        <ecNumber evidence="4 14">3.2.2.31</ecNumber>
    </recommendedName>
</protein>
<comment type="catalytic activity">
    <reaction evidence="1 14">
        <text>Hydrolyzes free adenine bases from 7,8-dihydro-8-oxoguanine:adenine mismatched double-stranded DNA, leaving an apurinic site.</text>
        <dbReference type="EC" id="3.2.2.31"/>
    </reaction>
</comment>
<dbReference type="CDD" id="cd00056">
    <property type="entry name" value="ENDO3c"/>
    <property type="match status" value="1"/>
</dbReference>
<dbReference type="InterPro" id="IPR005760">
    <property type="entry name" value="A/G_AdeGlyc_MutY"/>
</dbReference>
<dbReference type="InterPro" id="IPR011257">
    <property type="entry name" value="DNA_glycosylase"/>
</dbReference>
<dbReference type="InterPro" id="IPR004036">
    <property type="entry name" value="Endonuclease-III-like_CS2"/>
</dbReference>
<dbReference type="Proteomes" id="UP001598138">
    <property type="component" value="Unassembled WGS sequence"/>
</dbReference>
<dbReference type="CDD" id="cd03431">
    <property type="entry name" value="NUDIX_DNA_Glycosylase_C-MutY"/>
    <property type="match status" value="1"/>
</dbReference>
<dbReference type="InterPro" id="IPR000445">
    <property type="entry name" value="HhH_motif"/>
</dbReference>
<dbReference type="NCBIfam" id="TIGR01084">
    <property type="entry name" value="mutY"/>
    <property type="match status" value="1"/>
</dbReference>
<gene>
    <name evidence="16" type="primary">mutY</name>
    <name evidence="16" type="ORF">U0R10_06390</name>
</gene>
<reference evidence="16 17" key="1">
    <citation type="submission" date="2024-03" db="EMBL/GenBank/DDBJ databases">
        <title>Aquirufa genome sequencing.</title>
        <authorList>
            <person name="Pitt A."/>
            <person name="Hahn M.W."/>
        </authorList>
    </citation>
    <scope>NUCLEOTIDE SEQUENCE [LARGE SCALE GENOMIC DNA]</scope>
    <source>
        <strain evidence="16 17">OSTEICH-129V</strain>
    </source>
</reference>
<keyword evidence="12" id="KW-0234">DNA repair</keyword>
<dbReference type="InterPro" id="IPR003265">
    <property type="entry name" value="HhH-GPD_domain"/>
</dbReference>
<dbReference type="Pfam" id="PF14815">
    <property type="entry name" value="NUDIX_4"/>
    <property type="match status" value="1"/>
</dbReference>
<evidence type="ECO:0000256" key="3">
    <source>
        <dbReference type="ARBA" id="ARBA00008343"/>
    </source>
</evidence>
<dbReference type="EMBL" id="JBBKXZ010000002">
    <property type="protein sequence ID" value="MFD3394242.1"/>
    <property type="molecule type" value="Genomic_DNA"/>
</dbReference>
<dbReference type="Gene3D" id="1.10.1670.10">
    <property type="entry name" value="Helix-hairpin-Helix base-excision DNA repair enzymes (C-terminal)"/>
    <property type="match status" value="1"/>
</dbReference>
<comment type="similarity">
    <text evidence="3 14">Belongs to the Nth/MutY family.</text>
</comment>
<dbReference type="GO" id="GO:0000701">
    <property type="term" value="F:purine-specific mismatch base pair DNA N-glycosylase activity"/>
    <property type="evidence" value="ECO:0007669"/>
    <property type="project" value="UniProtKB-EC"/>
</dbReference>
<dbReference type="InterPro" id="IPR023170">
    <property type="entry name" value="HhH_base_excis_C"/>
</dbReference>
<dbReference type="InterPro" id="IPR029119">
    <property type="entry name" value="MutY_C"/>
</dbReference>
<keyword evidence="10 14" id="KW-0408">Iron</keyword>
<dbReference type="EC" id="3.2.2.31" evidence="4 14"/>
<sequence length="358" mass="41248">MTKDNLHPFSEAILSWYSSNARDLPWRQTQDPYVIWLSEIILQQTRVAQGLPYFHKLLNTFPTINHLAEADEALLFRNWQGLGYYSRARNLHKTAKLIAQKYHGLFPQTYHELVKLPGIGPYTAAAIASFSFGEAVPVVDGNVFRILARYFGIEIDIMQSSARKEFTEIAQQLIPTDYAATFNQAIMEFGSLQCSPVPNCGTCPLRLSCVAFETQRTQLLPNKSKSKAPRNRYFNYFIVVQRNKFLVRMRADKDIWQGLWEFVQHETLQVAELPDAIGPFENLLTFPTTELQAPAKHLLSHQRIFTRAWLIQVPDNVNIPVPENFQWMDAQDFENCGKPVLILNLITDNLVLHEWLHE</sequence>
<dbReference type="PANTHER" id="PTHR42944:SF1">
    <property type="entry name" value="ADENINE DNA GLYCOSYLASE"/>
    <property type="match status" value="1"/>
</dbReference>
<dbReference type="Pfam" id="PF00730">
    <property type="entry name" value="HhH-GPD"/>
    <property type="match status" value="1"/>
</dbReference>
<evidence type="ECO:0000256" key="14">
    <source>
        <dbReference type="RuleBase" id="RU365096"/>
    </source>
</evidence>
<dbReference type="Gene3D" id="3.90.79.10">
    <property type="entry name" value="Nucleoside Triphosphate Pyrophosphohydrolase"/>
    <property type="match status" value="1"/>
</dbReference>
<dbReference type="Pfam" id="PF00633">
    <property type="entry name" value="HHH"/>
    <property type="match status" value="1"/>
</dbReference>
<keyword evidence="11" id="KW-0411">Iron-sulfur</keyword>
<proteinExistence type="inferred from homology"/>
<organism evidence="16 17">
    <name type="scientific">Aquirufa avitistagni</name>
    <dbReference type="NCBI Taxonomy" id="3104728"/>
    <lineage>
        <taxon>Bacteria</taxon>
        <taxon>Pseudomonadati</taxon>
        <taxon>Bacteroidota</taxon>
        <taxon>Cytophagia</taxon>
        <taxon>Cytophagales</taxon>
        <taxon>Flectobacillaceae</taxon>
        <taxon>Aquirufa</taxon>
    </lineage>
</organism>
<keyword evidence="17" id="KW-1185">Reference proteome</keyword>
<accession>A0ABW6DBF7</accession>
<comment type="caution">
    <text evidence="16">The sequence shown here is derived from an EMBL/GenBank/DDBJ whole genome shotgun (WGS) entry which is preliminary data.</text>
</comment>
<dbReference type="SMART" id="SM00478">
    <property type="entry name" value="ENDO3c"/>
    <property type="match status" value="1"/>
</dbReference>
<feature type="domain" description="HhH-GPD" evidence="15">
    <location>
        <begin position="41"/>
        <end position="192"/>
    </location>
</feature>
<evidence type="ECO:0000256" key="2">
    <source>
        <dbReference type="ARBA" id="ARBA00002933"/>
    </source>
</evidence>
<dbReference type="SUPFAM" id="SSF48150">
    <property type="entry name" value="DNA-glycosylase"/>
    <property type="match status" value="1"/>
</dbReference>
<evidence type="ECO:0000259" key="15">
    <source>
        <dbReference type="SMART" id="SM00478"/>
    </source>
</evidence>
<dbReference type="PROSITE" id="PS01155">
    <property type="entry name" value="ENDONUCLEASE_III_2"/>
    <property type="match status" value="1"/>
</dbReference>
<evidence type="ECO:0000256" key="10">
    <source>
        <dbReference type="ARBA" id="ARBA00023004"/>
    </source>
</evidence>
<dbReference type="InterPro" id="IPR015797">
    <property type="entry name" value="NUDIX_hydrolase-like_dom_sf"/>
</dbReference>
<evidence type="ECO:0000256" key="11">
    <source>
        <dbReference type="ARBA" id="ARBA00023014"/>
    </source>
</evidence>
<evidence type="ECO:0000256" key="1">
    <source>
        <dbReference type="ARBA" id="ARBA00000843"/>
    </source>
</evidence>
<dbReference type="InterPro" id="IPR044298">
    <property type="entry name" value="MIG/MutY"/>
</dbReference>
<evidence type="ECO:0000313" key="16">
    <source>
        <dbReference type="EMBL" id="MFD3394242.1"/>
    </source>
</evidence>
<keyword evidence="6" id="KW-0004">4Fe-4S</keyword>
<evidence type="ECO:0000256" key="12">
    <source>
        <dbReference type="ARBA" id="ARBA00023204"/>
    </source>
</evidence>
<comment type="cofactor">
    <cofactor evidence="14">
        <name>[4Fe-4S] cluster</name>
        <dbReference type="ChEBI" id="CHEBI:49883"/>
    </cofactor>
    <text evidence="14">Binds 1 [4Fe-4S] cluster.</text>
</comment>
<evidence type="ECO:0000256" key="5">
    <source>
        <dbReference type="ARBA" id="ARBA00022023"/>
    </source>
</evidence>
<dbReference type="PANTHER" id="PTHR42944">
    <property type="entry name" value="ADENINE DNA GLYCOSYLASE"/>
    <property type="match status" value="1"/>
</dbReference>
<keyword evidence="13 14" id="KW-0326">Glycosidase</keyword>
<evidence type="ECO:0000256" key="4">
    <source>
        <dbReference type="ARBA" id="ARBA00012045"/>
    </source>
</evidence>
<evidence type="ECO:0000313" key="17">
    <source>
        <dbReference type="Proteomes" id="UP001598138"/>
    </source>
</evidence>
<evidence type="ECO:0000256" key="6">
    <source>
        <dbReference type="ARBA" id="ARBA00022485"/>
    </source>
</evidence>